<evidence type="ECO:0000313" key="2">
    <source>
        <dbReference type="EnsemblPlants" id="Bo6g094260.1"/>
    </source>
</evidence>
<protein>
    <recommendedName>
        <fullName evidence="4">Myb-like domain-containing protein</fullName>
    </recommendedName>
</protein>
<feature type="region of interest" description="Disordered" evidence="1">
    <location>
        <begin position="258"/>
        <end position="280"/>
    </location>
</feature>
<dbReference type="EnsemblPlants" id="Bo6g094260.1">
    <property type="protein sequence ID" value="Bo6g094260.1"/>
    <property type="gene ID" value="Bo6g094260"/>
</dbReference>
<organism evidence="2 3">
    <name type="scientific">Brassica oleracea var. oleracea</name>
    <dbReference type="NCBI Taxonomy" id="109376"/>
    <lineage>
        <taxon>Eukaryota</taxon>
        <taxon>Viridiplantae</taxon>
        <taxon>Streptophyta</taxon>
        <taxon>Embryophyta</taxon>
        <taxon>Tracheophyta</taxon>
        <taxon>Spermatophyta</taxon>
        <taxon>Magnoliopsida</taxon>
        <taxon>eudicotyledons</taxon>
        <taxon>Gunneridae</taxon>
        <taxon>Pentapetalae</taxon>
        <taxon>rosids</taxon>
        <taxon>malvids</taxon>
        <taxon>Brassicales</taxon>
        <taxon>Brassicaceae</taxon>
        <taxon>Brassiceae</taxon>
        <taxon>Brassica</taxon>
    </lineage>
</organism>
<dbReference type="PANTHER" id="PTHR47150">
    <property type="entry name" value="OS12G0169200 PROTEIN"/>
    <property type="match status" value="1"/>
</dbReference>
<reference evidence="2 3" key="1">
    <citation type="journal article" date="2014" name="Genome Biol.">
        <title>Transcriptome and methylome profiling reveals relics of genome dominance in the mesopolyploid Brassica oleracea.</title>
        <authorList>
            <person name="Parkin I.A."/>
            <person name="Koh C."/>
            <person name="Tang H."/>
            <person name="Robinson S.J."/>
            <person name="Kagale S."/>
            <person name="Clarke W.E."/>
            <person name="Town C.D."/>
            <person name="Nixon J."/>
            <person name="Krishnakumar V."/>
            <person name="Bidwell S.L."/>
            <person name="Denoeud F."/>
            <person name="Belcram H."/>
            <person name="Links M.G."/>
            <person name="Just J."/>
            <person name="Clarke C."/>
            <person name="Bender T."/>
            <person name="Huebert T."/>
            <person name="Mason A.S."/>
            <person name="Pires J.C."/>
            <person name="Barker G."/>
            <person name="Moore J."/>
            <person name="Walley P.G."/>
            <person name="Manoli S."/>
            <person name="Batley J."/>
            <person name="Edwards D."/>
            <person name="Nelson M.N."/>
            <person name="Wang X."/>
            <person name="Paterson A.H."/>
            <person name="King G."/>
            <person name="Bancroft I."/>
            <person name="Chalhoub B."/>
            <person name="Sharpe A.G."/>
        </authorList>
    </citation>
    <scope>NUCLEOTIDE SEQUENCE</scope>
    <source>
        <strain evidence="2 3">cv. TO1000</strain>
    </source>
</reference>
<dbReference type="PANTHER" id="PTHR47150:SF5">
    <property type="entry name" value="OS07G0546750 PROTEIN"/>
    <property type="match status" value="1"/>
</dbReference>
<name>A0A0D3CXB8_BRAOL</name>
<keyword evidence="3" id="KW-1185">Reference proteome</keyword>
<dbReference type="Proteomes" id="UP000032141">
    <property type="component" value="Chromosome C6"/>
</dbReference>
<evidence type="ECO:0000256" key="1">
    <source>
        <dbReference type="SAM" id="MobiDB-lite"/>
    </source>
</evidence>
<dbReference type="Pfam" id="PF04827">
    <property type="entry name" value="Plant_tran"/>
    <property type="match status" value="2"/>
</dbReference>
<dbReference type="AlphaFoldDB" id="A0A0D3CXB8"/>
<evidence type="ECO:0008006" key="4">
    <source>
        <dbReference type="Google" id="ProtNLM"/>
    </source>
</evidence>
<evidence type="ECO:0000313" key="3">
    <source>
        <dbReference type="Proteomes" id="UP000032141"/>
    </source>
</evidence>
<proteinExistence type="predicted"/>
<sequence length="630" mass="72548">MDNTTSYVNLLYSQSSVDLESPEPVWFGSQGPDESVVESAVKERRKWSPKEDKILIGAWLNTSKDHVVGNEQKAGVFWKRIVDYYNASPHLVGTVPRELGQCKQRWARINEQVCKFVGCYNAVLREQKNGQNDDDVMKAALDYYFNAYFVKIVDYYNASPHLVGTVPRELGQCKQRWARINEQVCKFVGCYNAALREQKSGQNDDDVMKAALDYFFNAYSVKFSLEHAWRELRHDQKWSSTNLPKDVGKKKRKQVLEVDTEDEVGEPEGRPVGVKAAKASTKRKKSGKAVGHVNQVTGAFVLDEIFDEYFEDTFNNIVEAQTIKQRKHAYIERNREVGHDRLWNDYFSADSTFSSHLFRRRFLMNKELLLRIVHGLSECIPFFQQRRDATGRFGHSPLQKCTAAIRLLAYGSAADTVDEYLRLAEATALSCLHNFTDGIIQLFGDEYLRRPTSEDLQRLLDIGEKQGFPGMVGSIDCMHWEWKNFSTVWKGQYARGSGKPTIVLEAVASHDLWIWHAFFGPPGQEATRKDVERAFGVLQARFAIVRNPALSLDKEKIWKIMRACIILHNMIVENERDGYTRYDISEFEEGDITRSSQVETDRPTNLNNMFGIRNDVRDMRIHQHLKNDFN</sequence>
<accession>A0A0D3CXB8</accession>
<dbReference type="Gramene" id="Bo6g094260.1">
    <property type="protein sequence ID" value="Bo6g094260.1"/>
    <property type="gene ID" value="Bo6g094260"/>
</dbReference>
<dbReference type="HOGENOM" id="CLU_012390_5_0_1"/>
<dbReference type="InterPro" id="IPR006912">
    <property type="entry name" value="Harbinger_derived_prot"/>
</dbReference>
<reference evidence="2" key="2">
    <citation type="submission" date="2015-03" db="UniProtKB">
        <authorList>
            <consortium name="EnsemblPlants"/>
        </authorList>
    </citation>
    <scope>IDENTIFICATION</scope>
</reference>